<dbReference type="InterPro" id="IPR009729">
    <property type="entry name" value="Gal-3-0_sulfotransfrase"/>
</dbReference>
<dbReference type="GO" id="GO:0016020">
    <property type="term" value="C:membrane"/>
    <property type="evidence" value="ECO:0007669"/>
    <property type="project" value="InterPro"/>
</dbReference>
<keyword evidence="8" id="KW-0325">Glycoprotein</keyword>
<dbReference type="GO" id="GO:0009247">
    <property type="term" value="P:glycolipid biosynthetic process"/>
    <property type="evidence" value="ECO:0007669"/>
    <property type="project" value="InterPro"/>
</dbReference>
<protein>
    <submittedName>
        <fullName evidence="9">Sulfotransferase family protein</fullName>
    </submittedName>
</protein>
<evidence type="ECO:0000256" key="6">
    <source>
        <dbReference type="ARBA" id="ARBA00023034"/>
    </source>
</evidence>
<evidence type="ECO:0000256" key="4">
    <source>
        <dbReference type="ARBA" id="ARBA00022968"/>
    </source>
</evidence>
<keyword evidence="7" id="KW-0472">Membrane</keyword>
<name>A0A1M6JTS9_PARC5</name>
<keyword evidence="6" id="KW-0333">Golgi apparatus</keyword>
<dbReference type="Pfam" id="PF06990">
    <property type="entry name" value="Gal-3-0_sulfotr"/>
    <property type="match status" value="1"/>
</dbReference>
<evidence type="ECO:0000313" key="10">
    <source>
        <dbReference type="Proteomes" id="UP000184465"/>
    </source>
</evidence>
<dbReference type="GO" id="GO:0001733">
    <property type="term" value="F:galactosylceramide sulfotransferase activity"/>
    <property type="evidence" value="ECO:0007669"/>
    <property type="project" value="InterPro"/>
</dbReference>
<reference evidence="9 10" key="1">
    <citation type="submission" date="2016-11" db="EMBL/GenBank/DDBJ databases">
        <authorList>
            <person name="Jaros S."/>
            <person name="Januszkiewicz K."/>
            <person name="Wedrychowicz H."/>
        </authorList>
    </citation>
    <scope>NUCLEOTIDE SEQUENCE [LARGE SCALE GENOMIC DNA]</scope>
    <source>
        <strain evidence="9 10">DSM 15212</strain>
    </source>
</reference>
<proteinExistence type="predicted"/>
<keyword evidence="3" id="KW-0812">Transmembrane</keyword>
<evidence type="ECO:0000256" key="5">
    <source>
        <dbReference type="ARBA" id="ARBA00022989"/>
    </source>
</evidence>
<dbReference type="SUPFAM" id="SSF52540">
    <property type="entry name" value="P-loop containing nucleoside triphosphate hydrolases"/>
    <property type="match status" value="1"/>
</dbReference>
<keyword evidence="2 9" id="KW-0808">Transferase</keyword>
<dbReference type="InterPro" id="IPR053259">
    <property type="entry name" value="Golvesin-related_Golgi"/>
</dbReference>
<dbReference type="EMBL" id="FRAG01000001">
    <property type="protein sequence ID" value="SHJ50081.1"/>
    <property type="molecule type" value="Genomic_DNA"/>
</dbReference>
<evidence type="ECO:0000256" key="8">
    <source>
        <dbReference type="ARBA" id="ARBA00023180"/>
    </source>
</evidence>
<dbReference type="OrthoDB" id="2079378at2"/>
<dbReference type="PANTHER" id="PTHR32301">
    <property type="entry name" value="COUNTIN RECEPTOR CNR3-RELATED"/>
    <property type="match status" value="1"/>
</dbReference>
<evidence type="ECO:0000256" key="2">
    <source>
        <dbReference type="ARBA" id="ARBA00022679"/>
    </source>
</evidence>
<dbReference type="Gene3D" id="3.40.50.300">
    <property type="entry name" value="P-loop containing nucleotide triphosphate hydrolases"/>
    <property type="match status" value="1"/>
</dbReference>
<dbReference type="Proteomes" id="UP000184465">
    <property type="component" value="Unassembled WGS sequence"/>
</dbReference>
<evidence type="ECO:0000313" key="9">
    <source>
        <dbReference type="EMBL" id="SHJ50081.1"/>
    </source>
</evidence>
<accession>A0A1M6JTS9</accession>
<dbReference type="AlphaFoldDB" id="A0A1M6JTS9"/>
<dbReference type="InterPro" id="IPR027417">
    <property type="entry name" value="P-loop_NTPase"/>
</dbReference>
<gene>
    <name evidence="9" type="ORF">SAMN02745912_00149</name>
</gene>
<dbReference type="RefSeq" id="WP_073146440.1">
    <property type="nucleotide sequence ID" value="NZ_FRAG01000001.1"/>
</dbReference>
<comment type="subcellular location">
    <subcellularLocation>
        <location evidence="1">Golgi apparatus membrane</location>
        <topology evidence="1">Single-pass type II membrane protein</topology>
    </subcellularLocation>
</comment>
<dbReference type="STRING" id="1121301.SAMN02745912_00149"/>
<dbReference type="PANTHER" id="PTHR32301:SF6">
    <property type="entry name" value="GOLVESIN-RELATED"/>
    <property type="match status" value="1"/>
</dbReference>
<sequence length="248" mass="29088">MTDNKLNNDQNKLLIFLHIPKTGGTTLTNIIRNQYLRNISYSADRSGLIPSGVLDYKDELEKASTLCGHFWFGVHNYFSRSSIYITMLRNPIDQVISWFYFKYKNPQYNQFDSSFEEYISSDEFNYFTDNVQTHFICGDGTADLERAKQNLTKYFSVVGITELFDESVFIMKKELGWNNIDYSKENSNPSRPNRNQISKLTINKIKEKNKIDLELYNFARKILENKIRALGFQDRQELDIFKSTHKGL</sequence>
<keyword evidence="4" id="KW-0735">Signal-anchor</keyword>
<keyword evidence="10" id="KW-1185">Reference proteome</keyword>
<organism evidence="9 10">
    <name type="scientific">Paramaledivibacter caminithermalis (strain DSM 15212 / CIP 107654 / DViRD3)</name>
    <name type="common">Clostridium caminithermale</name>
    <dbReference type="NCBI Taxonomy" id="1121301"/>
    <lineage>
        <taxon>Bacteria</taxon>
        <taxon>Bacillati</taxon>
        <taxon>Bacillota</taxon>
        <taxon>Clostridia</taxon>
        <taxon>Peptostreptococcales</taxon>
        <taxon>Caminicellaceae</taxon>
        <taxon>Paramaledivibacter</taxon>
    </lineage>
</organism>
<evidence type="ECO:0000256" key="1">
    <source>
        <dbReference type="ARBA" id="ARBA00004323"/>
    </source>
</evidence>
<evidence type="ECO:0000256" key="7">
    <source>
        <dbReference type="ARBA" id="ARBA00023136"/>
    </source>
</evidence>
<evidence type="ECO:0000256" key="3">
    <source>
        <dbReference type="ARBA" id="ARBA00022692"/>
    </source>
</evidence>
<keyword evidence="5" id="KW-1133">Transmembrane helix</keyword>